<keyword evidence="2" id="KW-0472">Membrane</keyword>
<feature type="transmembrane region" description="Helical" evidence="2">
    <location>
        <begin position="83"/>
        <end position="109"/>
    </location>
</feature>
<gene>
    <name evidence="4" type="ORF">SAMN02745132_04431</name>
</gene>
<dbReference type="InterPro" id="IPR029063">
    <property type="entry name" value="SAM-dependent_MTases_sf"/>
</dbReference>
<keyword evidence="2" id="KW-1133">Transmembrane helix</keyword>
<dbReference type="Proteomes" id="UP000190162">
    <property type="component" value="Unassembled WGS sequence"/>
</dbReference>
<dbReference type="SUPFAM" id="SSF53335">
    <property type="entry name" value="S-adenosyl-L-methionine-dependent methyltransferases"/>
    <property type="match status" value="1"/>
</dbReference>
<organism evidence="4 5">
    <name type="scientific">Enterovibrio nigricans DSM 22720</name>
    <dbReference type="NCBI Taxonomy" id="1121868"/>
    <lineage>
        <taxon>Bacteria</taxon>
        <taxon>Pseudomonadati</taxon>
        <taxon>Pseudomonadota</taxon>
        <taxon>Gammaproteobacteria</taxon>
        <taxon>Vibrionales</taxon>
        <taxon>Vibrionaceae</taxon>
        <taxon>Enterovibrio</taxon>
    </lineage>
</organism>
<dbReference type="RefSeq" id="WP_078754508.1">
    <property type="nucleotide sequence ID" value="NZ_FUXU01000114.1"/>
</dbReference>
<sequence>MFTPIQLLLGAQRKNKRIISIIYDILAVIGSYLFAMALRMDSLSFPFGLPEIVSLTITCFVTIICFIKLGLYRAILRYMMLPAVGNIFFAVFISAITLAISGFFSQAFIPRSVPFIYAGLAILSLGAPRILIRTIYYHHYRRKKPNVFIYGAGSTGRDLAYALIQGDEYHPVAFLDDDPAKGGQILSGVRIYSSSEFPSLTSLYEPVKLLLAINNISKGDRLRLVEKLSGWPIEVQSVPSVEDIAAGKALATDIKDLAVSDLLGREPVEPDAELMSKNIAGKSVMVTGAGGSIGSELCRQILAQQPEKLVLFELNEYNLYAIHQELTNLKNHLNYQTEIISALGSVQNKNRLMNIMSAHNIQTVYHAAAYKHVPLVEDNIVEGIRNNVFGTLSCAEAAIETGVKNFTLISTDKAVRPTNVMGASKRLAELVLQALSEQEPNIIFTMVRFGNVLGSSGSVVPLFKKQIRKGGPVTVTHPEITRFFMLIPEAAQLVIQAGAMGINGQVFVLDMGESVKIVDLAKRMIRLMGMKEYYDGNSDSGDIEIQFTGLRPGEKLYEELLVGENVEGTSHQKIMTAMEERLSLADMRDLLSELDLACHTFNTAKLTSLLLSAPLDYEKNEPWVQSISTILCTSLHH</sequence>
<keyword evidence="2" id="KW-0812">Transmembrane</keyword>
<accession>A0A1T4VWJ8</accession>
<dbReference type="Gene3D" id="3.40.50.720">
    <property type="entry name" value="NAD(P)-binding Rossmann-like Domain"/>
    <property type="match status" value="2"/>
</dbReference>
<name>A0A1T4VWJ8_9GAMM</name>
<dbReference type="PANTHER" id="PTHR43318">
    <property type="entry name" value="UDP-N-ACETYLGLUCOSAMINE 4,6-DEHYDRATASE"/>
    <property type="match status" value="1"/>
</dbReference>
<evidence type="ECO:0000256" key="2">
    <source>
        <dbReference type="SAM" id="Phobius"/>
    </source>
</evidence>
<feature type="transmembrane region" description="Helical" evidence="2">
    <location>
        <begin position="52"/>
        <end position="71"/>
    </location>
</feature>
<dbReference type="AlphaFoldDB" id="A0A1T4VWJ8"/>
<dbReference type="FunFam" id="3.40.50.720:FF:000568">
    <property type="entry name" value="Polysaccharide biosynthesis protein"/>
    <property type="match status" value="1"/>
</dbReference>
<dbReference type="InterPro" id="IPR003869">
    <property type="entry name" value="Polysac_CapD-like"/>
</dbReference>
<feature type="transmembrane region" description="Helical" evidence="2">
    <location>
        <begin position="21"/>
        <end position="40"/>
    </location>
</feature>
<proteinExistence type="inferred from homology"/>
<evidence type="ECO:0000259" key="3">
    <source>
        <dbReference type="Pfam" id="PF02719"/>
    </source>
</evidence>
<evidence type="ECO:0000313" key="4">
    <source>
        <dbReference type="EMBL" id="SKA69279.1"/>
    </source>
</evidence>
<comment type="similarity">
    <text evidence="1">Belongs to the polysaccharide synthase family.</text>
</comment>
<keyword evidence="5" id="KW-1185">Reference proteome</keyword>
<dbReference type="PANTHER" id="PTHR43318:SF1">
    <property type="entry name" value="POLYSACCHARIDE BIOSYNTHESIS PROTEIN EPSC-RELATED"/>
    <property type="match status" value="1"/>
</dbReference>
<dbReference type="OrthoDB" id="9803111at2"/>
<feature type="transmembrane region" description="Helical" evidence="2">
    <location>
        <begin position="115"/>
        <end position="136"/>
    </location>
</feature>
<feature type="domain" description="Polysaccharide biosynthesis protein CapD-like" evidence="3">
    <location>
        <begin position="284"/>
        <end position="578"/>
    </location>
</feature>
<dbReference type="EMBL" id="FUXU01000114">
    <property type="protein sequence ID" value="SKA69279.1"/>
    <property type="molecule type" value="Genomic_DNA"/>
</dbReference>
<dbReference type="Pfam" id="PF02719">
    <property type="entry name" value="Polysacc_synt_2"/>
    <property type="match status" value="1"/>
</dbReference>
<evidence type="ECO:0000256" key="1">
    <source>
        <dbReference type="ARBA" id="ARBA00007430"/>
    </source>
</evidence>
<evidence type="ECO:0000313" key="5">
    <source>
        <dbReference type="Proteomes" id="UP000190162"/>
    </source>
</evidence>
<dbReference type="InterPro" id="IPR036291">
    <property type="entry name" value="NAD(P)-bd_dom_sf"/>
</dbReference>
<protein>
    <submittedName>
        <fullName evidence="4">NDP-sugar epimerase, includes UDP-GlcNAc-inverting 4,6-dehydratase FlaA1 and capsular polysaccharide biosynthesis protein EpsC</fullName>
    </submittedName>
</protein>
<dbReference type="SUPFAM" id="SSF51735">
    <property type="entry name" value="NAD(P)-binding Rossmann-fold domains"/>
    <property type="match status" value="1"/>
</dbReference>
<dbReference type="InterPro" id="IPR051203">
    <property type="entry name" value="Polysaccharide_Synthase-Rel"/>
</dbReference>
<reference evidence="5" key="1">
    <citation type="submission" date="2017-02" db="EMBL/GenBank/DDBJ databases">
        <authorList>
            <person name="Varghese N."/>
            <person name="Submissions S."/>
        </authorList>
    </citation>
    <scope>NUCLEOTIDE SEQUENCE [LARGE SCALE GENOMIC DNA]</scope>
    <source>
        <strain evidence="5">DSM 22720</strain>
    </source>
</reference>
<dbReference type="CDD" id="cd05237">
    <property type="entry name" value="UDP_invert_4-6DH_SDR_e"/>
    <property type="match status" value="1"/>
</dbReference>